<feature type="region of interest" description="Disordered" evidence="1">
    <location>
        <begin position="250"/>
        <end position="328"/>
    </location>
</feature>
<comment type="caution">
    <text evidence="3">The sequence shown here is derived from an EMBL/GenBank/DDBJ whole genome shotgun (WGS) entry which is preliminary data.</text>
</comment>
<protein>
    <submittedName>
        <fullName evidence="3">Uncharacterized protein</fullName>
    </submittedName>
</protein>
<dbReference type="AlphaFoldDB" id="A0A0L6VK17"/>
<feature type="compositionally biased region" description="Low complexity" evidence="1">
    <location>
        <begin position="33"/>
        <end position="51"/>
    </location>
</feature>
<dbReference type="Proteomes" id="UP000037035">
    <property type="component" value="Unassembled WGS sequence"/>
</dbReference>
<feature type="compositionally biased region" description="Polar residues" evidence="1">
    <location>
        <begin position="433"/>
        <end position="448"/>
    </location>
</feature>
<sequence>MHSTGRTTRPSSDSSSFEPPSTGTHSKKKQSILRKLSTSSRRSISWLSTTTHEQPTNQLTSEQPTPLNNTHDHTKNTIFAKGIRNVARTVKKSLHSFDRPRNLTADQPTIRNRALSTSEVYNKPQNIQHTFRSLKQSQVSTQQDSNPLSRSLPEQSPIPASPRSPNRLQKKKHRPQSASEPSASSPAVLPRDRLSWHAQPNIASLPQVATILAKPSPPPVDHSTFMAIIPGQPTLPPLVPALSVVPPPASLQVEPPQPTALSTRVEPASSRRHSLTSANNEHSPAGNPSYASTDDDDNNNKNNGFTFIRSPPKLDQPPSPPTHDLGASWTHVTDHQSLEIHHSRPTLLSTITSTSLVQSCVAERGSFSDLDQMEELALGPKTPESPAQGEMPRKRKVTSLNDEASPSKADETAEAEEEVEERQHKVARAEDQPFSSSSSAVQHQQPSEQHGRALNHTASHPLSMVVAGLSLRARKASYSTSTSTKKSRKSSLRKPTHQHQRPASAASSEIWNFSVVSTVVGVVLIAVVLIGSSHFSGFNGGKSWLGNWMKKVI</sequence>
<feature type="compositionally biased region" description="Basic residues" evidence="1">
    <location>
        <begin position="485"/>
        <end position="500"/>
    </location>
</feature>
<proteinExistence type="predicted"/>
<evidence type="ECO:0000313" key="4">
    <source>
        <dbReference type="Proteomes" id="UP000037035"/>
    </source>
</evidence>
<keyword evidence="2" id="KW-0812">Transmembrane</keyword>
<feature type="compositionally biased region" description="Low complexity" evidence="1">
    <location>
        <begin position="1"/>
        <end position="22"/>
    </location>
</feature>
<keyword evidence="4" id="KW-1185">Reference proteome</keyword>
<feature type="region of interest" description="Disordered" evidence="1">
    <location>
        <begin position="1"/>
        <end position="73"/>
    </location>
</feature>
<feature type="compositionally biased region" description="Basic and acidic residues" evidence="1">
    <location>
        <begin position="421"/>
        <end position="431"/>
    </location>
</feature>
<dbReference type="STRING" id="27349.A0A0L6VK17"/>
<evidence type="ECO:0000256" key="1">
    <source>
        <dbReference type="SAM" id="MobiDB-lite"/>
    </source>
</evidence>
<evidence type="ECO:0000256" key="2">
    <source>
        <dbReference type="SAM" id="Phobius"/>
    </source>
</evidence>
<reference evidence="3 4" key="1">
    <citation type="submission" date="2015-08" db="EMBL/GenBank/DDBJ databases">
        <title>Next Generation Sequencing and Analysis of the Genome of Puccinia sorghi L Schw, the Causal Agent of Maize Common Rust.</title>
        <authorList>
            <person name="Rochi L."/>
            <person name="Burguener G."/>
            <person name="Darino M."/>
            <person name="Turjanski A."/>
            <person name="Kreff E."/>
            <person name="Dieguez M.J."/>
            <person name="Sacco F."/>
        </authorList>
    </citation>
    <scope>NUCLEOTIDE SEQUENCE [LARGE SCALE GENOMIC DNA]</scope>
    <source>
        <strain evidence="3 4">RO10H11247</strain>
    </source>
</reference>
<name>A0A0L6VK17_9BASI</name>
<feature type="compositionally biased region" description="Polar residues" evidence="1">
    <location>
        <begin position="52"/>
        <end position="69"/>
    </location>
</feature>
<organism evidence="3 4">
    <name type="scientific">Puccinia sorghi</name>
    <dbReference type="NCBI Taxonomy" id="27349"/>
    <lineage>
        <taxon>Eukaryota</taxon>
        <taxon>Fungi</taxon>
        <taxon>Dikarya</taxon>
        <taxon>Basidiomycota</taxon>
        <taxon>Pucciniomycotina</taxon>
        <taxon>Pucciniomycetes</taxon>
        <taxon>Pucciniales</taxon>
        <taxon>Pucciniaceae</taxon>
        <taxon>Puccinia</taxon>
    </lineage>
</organism>
<feature type="region of interest" description="Disordered" evidence="1">
    <location>
        <begin position="132"/>
        <end position="188"/>
    </location>
</feature>
<evidence type="ECO:0000313" key="3">
    <source>
        <dbReference type="EMBL" id="KNZ60465.1"/>
    </source>
</evidence>
<dbReference type="VEuPathDB" id="FungiDB:VP01_154g8"/>
<feature type="region of interest" description="Disordered" evidence="1">
    <location>
        <begin position="92"/>
        <end position="111"/>
    </location>
</feature>
<keyword evidence="2" id="KW-1133">Transmembrane helix</keyword>
<feature type="transmembrane region" description="Helical" evidence="2">
    <location>
        <begin position="510"/>
        <end position="530"/>
    </location>
</feature>
<feature type="region of interest" description="Disordered" evidence="1">
    <location>
        <begin position="378"/>
        <end position="452"/>
    </location>
</feature>
<gene>
    <name evidence="3" type="ORF">VP01_154g8</name>
</gene>
<feature type="compositionally biased region" description="Low complexity" evidence="1">
    <location>
        <begin position="176"/>
        <end position="187"/>
    </location>
</feature>
<feature type="region of interest" description="Disordered" evidence="1">
    <location>
        <begin position="476"/>
        <end position="504"/>
    </location>
</feature>
<dbReference type="EMBL" id="LAVV01006109">
    <property type="protein sequence ID" value="KNZ60465.1"/>
    <property type="molecule type" value="Genomic_DNA"/>
</dbReference>
<keyword evidence="2" id="KW-0472">Membrane</keyword>
<accession>A0A0L6VK17</accession>
<feature type="compositionally biased region" description="Polar residues" evidence="1">
    <location>
        <begin position="132"/>
        <end position="154"/>
    </location>
</feature>
<dbReference type="OrthoDB" id="2512318at2759"/>